<dbReference type="OrthoDB" id="3559694at2759"/>
<keyword evidence="3" id="KW-1185">Reference proteome</keyword>
<dbReference type="Proteomes" id="UP000503462">
    <property type="component" value="Chromosome 5"/>
</dbReference>
<organism evidence="2 3">
    <name type="scientific">Peltaster fructicola</name>
    <dbReference type="NCBI Taxonomy" id="286661"/>
    <lineage>
        <taxon>Eukaryota</taxon>
        <taxon>Fungi</taxon>
        <taxon>Dikarya</taxon>
        <taxon>Ascomycota</taxon>
        <taxon>Pezizomycotina</taxon>
        <taxon>Dothideomycetes</taxon>
        <taxon>Dothideomycetes incertae sedis</taxon>
        <taxon>Peltaster</taxon>
    </lineage>
</organism>
<keyword evidence="1" id="KW-0472">Membrane</keyword>
<evidence type="ECO:0000313" key="3">
    <source>
        <dbReference type="Proteomes" id="UP000503462"/>
    </source>
</evidence>
<accession>A0A6H0Y4U7</accession>
<feature type="transmembrane region" description="Helical" evidence="1">
    <location>
        <begin position="60"/>
        <end position="81"/>
    </location>
</feature>
<gene>
    <name evidence="2" type="ORF">AMS68_007452</name>
</gene>
<keyword evidence="1" id="KW-1133">Transmembrane helix</keyword>
<keyword evidence="1" id="KW-0812">Transmembrane</keyword>
<reference evidence="2 3" key="1">
    <citation type="journal article" date="2016" name="Sci. Rep.">
        <title>Peltaster fructicola genome reveals evolution from an invasive phytopathogen to an ectophytic parasite.</title>
        <authorList>
            <person name="Xu C."/>
            <person name="Chen H."/>
            <person name="Gleason M.L."/>
            <person name="Xu J.R."/>
            <person name="Liu H."/>
            <person name="Zhang R."/>
            <person name="Sun G."/>
        </authorList>
    </citation>
    <scope>NUCLEOTIDE SEQUENCE [LARGE SCALE GENOMIC DNA]</scope>
    <source>
        <strain evidence="2 3">LNHT1506</strain>
    </source>
</reference>
<protein>
    <submittedName>
        <fullName evidence="2">Uncharacterized protein</fullName>
    </submittedName>
</protein>
<dbReference type="Pfam" id="PF12716">
    <property type="entry name" value="Apq12"/>
    <property type="match status" value="1"/>
</dbReference>
<proteinExistence type="predicted"/>
<dbReference type="AlphaFoldDB" id="A0A6H0Y4U7"/>
<dbReference type="EMBL" id="CP051143">
    <property type="protein sequence ID" value="QIX01935.1"/>
    <property type="molecule type" value="Genomic_DNA"/>
</dbReference>
<name>A0A6H0Y4U7_9PEZI</name>
<feature type="transmembrane region" description="Helical" evidence="1">
    <location>
        <begin position="25"/>
        <end position="48"/>
    </location>
</feature>
<evidence type="ECO:0000313" key="2">
    <source>
        <dbReference type="EMBL" id="QIX01935.1"/>
    </source>
</evidence>
<feature type="transmembrane region" description="Helical" evidence="1">
    <location>
        <begin position="90"/>
        <end position="108"/>
    </location>
</feature>
<evidence type="ECO:0000256" key="1">
    <source>
        <dbReference type="SAM" id="Phobius"/>
    </source>
</evidence>
<sequence length="154" mass="17980">MDDIQEWIVYAYNQGGPYASYIKPFLSYLIPYVGTINYVTGLLKAWVFPLITQATSKPDLATLALLLVIVLVSLKILDLLWQSVKFWIKMVWRVVFYGGMAAVGLWFWTRGPEGVVEDVQHWTRTFDKEHQYWLKQDQRARQKSPYGQPAGKWF</sequence>
<dbReference type="InterPro" id="IPR024316">
    <property type="entry name" value="APQ12"/>
</dbReference>